<evidence type="ECO:0000259" key="2">
    <source>
        <dbReference type="PROSITE" id="PS51352"/>
    </source>
</evidence>
<accession>A0ABR7QCQ1</accession>
<dbReference type="PANTHER" id="PTHR42852">
    <property type="entry name" value="THIOL:DISULFIDE INTERCHANGE PROTEIN DSBE"/>
    <property type="match status" value="1"/>
</dbReference>
<dbReference type="Pfam" id="PF12543">
    <property type="entry name" value="DUF3738"/>
    <property type="match status" value="1"/>
</dbReference>
<evidence type="ECO:0000313" key="4">
    <source>
        <dbReference type="Proteomes" id="UP000619238"/>
    </source>
</evidence>
<dbReference type="InterPro" id="IPR013766">
    <property type="entry name" value="Thioredoxin_domain"/>
</dbReference>
<dbReference type="InterPro" id="IPR036249">
    <property type="entry name" value="Thioredoxin-like_sf"/>
</dbReference>
<dbReference type="EMBL" id="JACGWS010000011">
    <property type="protein sequence ID" value="MBC8756342.1"/>
    <property type="molecule type" value="Genomic_DNA"/>
</dbReference>
<dbReference type="Proteomes" id="UP000619238">
    <property type="component" value="Unassembled WGS sequence"/>
</dbReference>
<dbReference type="Gene3D" id="3.40.30.10">
    <property type="entry name" value="Glutaredoxin"/>
    <property type="match status" value="1"/>
</dbReference>
<keyword evidence="1" id="KW-0732">Signal</keyword>
<proteinExistence type="predicted"/>
<reference evidence="3 4" key="1">
    <citation type="submission" date="2020-07" db="EMBL/GenBank/DDBJ databases">
        <title>Description of Kordia aestuariivivens sp. nov., isolated from a tidal flat.</title>
        <authorList>
            <person name="Park S."/>
            <person name="Yoon J.-H."/>
        </authorList>
    </citation>
    <scope>NUCLEOTIDE SEQUENCE [LARGE SCALE GENOMIC DNA]</scope>
    <source>
        <strain evidence="3 4">YSTF-M3</strain>
    </source>
</reference>
<dbReference type="InterPro" id="IPR050553">
    <property type="entry name" value="Thioredoxin_ResA/DsbE_sf"/>
</dbReference>
<evidence type="ECO:0000313" key="3">
    <source>
        <dbReference type="EMBL" id="MBC8756342.1"/>
    </source>
</evidence>
<protein>
    <submittedName>
        <fullName evidence="3">Redoxin domain-containing protein</fullName>
    </submittedName>
</protein>
<dbReference type="PANTHER" id="PTHR42852:SF17">
    <property type="entry name" value="THIOREDOXIN-LIKE PROTEIN HI_1115"/>
    <property type="match status" value="1"/>
</dbReference>
<dbReference type="SUPFAM" id="SSF52833">
    <property type="entry name" value="Thioredoxin-like"/>
    <property type="match status" value="1"/>
</dbReference>
<feature type="signal peptide" evidence="1">
    <location>
        <begin position="1"/>
        <end position="19"/>
    </location>
</feature>
<evidence type="ECO:0000256" key="1">
    <source>
        <dbReference type="SAM" id="SignalP"/>
    </source>
</evidence>
<comment type="caution">
    <text evidence="3">The sequence shown here is derived from an EMBL/GenBank/DDBJ whole genome shotgun (WGS) entry which is preliminary data.</text>
</comment>
<dbReference type="PROSITE" id="PS51352">
    <property type="entry name" value="THIOREDOXIN_2"/>
    <property type="match status" value="1"/>
</dbReference>
<dbReference type="InterPro" id="IPR017801">
    <property type="entry name" value="DUF3738"/>
</dbReference>
<gene>
    <name evidence="3" type="ORF">H2O64_16830</name>
</gene>
<sequence length="395" mass="45430">MKKITIWLMLFALTSTTYAQSKLNIGDIIPEVQLTNLLNSTSANISLSSLKGKVIILDFWATWCGPCIPAMKKLIKFQDEFPTDLQVIGIAEDKPERLQRFIDNLPSKVWFGLQTKELEALFPYRILSHAIIINPEGKIVAITSTDNITKEIIQKVKNGKSISLPLKQENITFDYDADPFPLRKDENERVLLKGGISGVASFSKGYLNDENYKGRRLTLINLTIPSMYRHLYKTSYNRTVFEIDEEKYNYKDPKNKYCLDVITETSGDEMYEKGIEKLNETFAVKAKLEKRTVSVYVLSVIDRTKLKTLKSKTEKRSLVFQGYEFNGKKVRMHDFADYIENECPVPVVDETNYMEFIDIDFVFDPQKKGSFKEELAKIGLKLSKAEREVEVLVIF</sequence>
<feature type="chain" id="PRO_5046462124" evidence="1">
    <location>
        <begin position="20"/>
        <end position="395"/>
    </location>
</feature>
<feature type="domain" description="Thioredoxin" evidence="2">
    <location>
        <begin position="23"/>
        <end position="161"/>
    </location>
</feature>
<dbReference type="Pfam" id="PF00578">
    <property type="entry name" value="AhpC-TSA"/>
    <property type="match status" value="1"/>
</dbReference>
<name>A0ABR7QCQ1_9FLAO</name>
<organism evidence="3 4">
    <name type="scientific">Kordia aestuariivivens</name>
    <dbReference type="NCBI Taxonomy" id="2759037"/>
    <lineage>
        <taxon>Bacteria</taxon>
        <taxon>Pseudomonadati</taxon>
        <taxon>Bacteroidota</taxon>
        <taxon>Flavobacteriia</taxon>
        <taxon>Flavobacteriales</taxon>
        <taxon>Flavobacteriaceae</taxon>
        <taxon>Kordia</taxon>
    </lineage>
</organism>
<keyword evidence="4" id="KW-1185">Reference proteome</keyword>
<dbReference type="CDD" id="cd02966">
    <property type="entry name" value="TlpA_like_family"/>
    <property type="match status" value="1"/>
</dbReference>
<dbReference type="InterPro" id="IPR000866">
    <property type="entry name" value="AhpC/TSA"/>
</dbReference>
<dbReference type="RefSeq" id="WP_187563385.1">
    <property type="nucleotide sequence ID" value="NZ_JACGWS010000011.1"/>
</dbReference>